<gene>
    <name evidence="1" type="ORF">JD82_03421</name>
</gene>
<keyword evidence="2" id="KW-1185">Reference proteome</keyword>
<dbReference type="Proteomes" id="UP000317303">
    <property type="component" value="Unassembled WGS sequence"/>
</dbReference>
<dbReference type="AlphaFoldDB" id="A0A660CDZ6"/>
<dbReference type="EMBL" id="VLJV01000001">
    <property type="protein sequence ID" value="TWH21556.1"/>
    <property type="molecule type" value="Genomic_DNA"/>
</dbReference>
<reference evidence="1 2" key="1">
    <citation type="submission" date="2019-07" db="EMBL/GenBank/DDBJ databases">
        <title>R&amp;d 2014.</title>
        <authorList>
            <person name="Klenk H.-P."/>
        </authorList>
    </citation>
    <scope>NUCLEOTIDE SEQUENCE [LARGE SCALE GENOMIC DNA]</scope>
    <source>
        <strain evidence="1 2">DSM 43194</strain>
    </source>
</reference>
<organism evidence="1 2">
    <name type="scientific">Prauserella rugosa</name>
    <dbReference type="NCBI Taxonomy" id="43354"/>
    <lineage>
        <taxon>Bacteria</taxon>
        <taxon>Bacillati</taxon>
        <taxon>Actinomycetota</taxon>
        <taxon>Actinomycetes</taxon>
        <taxon>Pseudonocardiales</taxon>
        <taxon>Pseudonocardiaceae</taxon>
        <taxon>Prauserella</taxon>
    </lineage>
</organism>
<accession>A0A660CDZ6</accession>
<name>A0A660CDZ6_9PSEU</name>
<sequence>MHTPDQHGEPDQTAIEEYRRIFDGYPVEVTRIADLLEEPTESAETPDDKP</sequence>
<evidence type="ECO:0000313" key="1">
    <source>
        <dbReference type="EMBL" id="TWH21556.1"/>
    </source>
</evidence>
<comment type="caution">
    <text evidence="1">The sequence shown here is derived from an EMBL/GenBank/DDBJ whole genome shotgun (WGS) entry which is preliminary data.</text>
</comment>
<protein>
    <submittedName>
        <fullName evidence="1">Uncharacterized protein</fullName>
    </submittedName>
</protein>
<dbReference type="RefSeq" id="WP_157575499.1">
    <property type="nucleotide sequence ID" value="NZ_JOIJ01000001.1"/>
</dbReference>
<evidence type="ECO:0000313" key="2">
    <source>
        <dbReference type="Proteomes" id="UP000317303"/>
    </source>
</evidence>
<proteinExistence type="predicted"/>